<dbReference type="InterPro" id="IPR024046">
    <property type="entry name" value="Flagellar_assmbl_FliW_dom_sf"/>
</dbReference>
<dbReference type="GO" id="GO:0006417">
    <property type="term" value="P:regulation of translation"/>
    <property type="evidence" value="ECO:0007669"/>
    <property type="project" value="UniProtKB-KW"/>
</dbReference>
<keyword evidence="3" id="KW-0810">Translation regulation</keyword>
<dbReference type="AlphaFoldDB" id="A0A382C0A5"/>
<name>A0A382C0A5_9ZZZZ</name>
<dbReference type="Gene3D" id="2.30.290.10">
    <property type="entry name" value="BH3618-like"/>
    <property type="match status" value="1"/>
</dbReference>
<dbReference type="InterPro" id="IPR003775">
    <property type="entry name" value="Flagellar_assembly_factor_FliW"/>
</dbReference>
<gene>
    <name evidence="4" type="ORF">METZ01_LOCUS172025</name>
</gene>
<reference evidence="4" key="1">
    <citation type="submission" date="2018-05" db="EMBL/GenBank/DDBJ databases">
        <authorList>
            <person name="Lanie J.A."/>
            <person name="Ng W.-L."/>
            <person name="Kazmierczak K.M."/>
            <person name="Andrzejewski T.M."/>
            <person name="Davidsen T.M."/>
            <person name="Wayne K.J."/>
            <person name="Tettelin H."/>
            <person name="Glass J.I."/>
            <person name="Rusch D."/>
            <person name="Podicherti R."/>
            <person name="Tsui H.-C.T."/>
            <person name="Winkler M.E."/>
        </authorList>
    </citation>
    <scope>NUCLEOTIDE SEQUENCE</scope>
</reference>
<dbReference type="SUPFAM" id="SSF141457">
    <property type="entry name" value="BH3618-like"/>
    <property type="match status" value="1"/>
</dbReference>
<dbReference type="EMBL" id="UINC01032089">
    <property type="protein sequence ID" value="SVB19171.1"/>
    <property type="molecule type" value="Genomic_DNA"/>
</dbReference>
<protein>
    <recommendedName>
        <fullName evidence="5">Flagellar assembly factor FliW</fullName>
    </recommendedName>
</protein>
<dbReference type="Pfam" id="PF02623">
    <property type="entry name" value="FliW"/>
    <property type="match status" value="1"/>
</dbReference>
<sequence length="146" mass="15983">MLTIENKRTETGSPADAKVVETGTELYFASGLLGFEINKQFELVTDPELSPYQWLKGMDADQSFLVIPPSYVVENYSIDLADEDVALLGLENPNDAVVLNIATYHVDETVTVNLKGPIVYNTNTKAARQIVPRNAADLSLAHPMGN</sequence>
<keyword evidence="2" id="KW-1005">Bacterial flagellum biogenesis</keyword>
<evidence type="ECO:0000256" key="3">
    <source>
        <dbReference type="ARBA" id="ARBA00022845"/>
    </source>
</evidence>
<accession>A0A382C0A5</accession>
<keyword evidence="1" id="KW-0963">Cytoplasm</keyword>
<evidence type="ECO:0000256" key="2">
    <source>
        <dbReference type="ARBA" id="ARBA00022795"/>
    </source>
</evidence>
<organism evidence="4">
    <name type="scientific">marine metagenome</name>
    <dbReference type="NCBI Taxonomy" id="408172"/>
    <lineage>
        <taxon>unclassified sequences</taxon>
        <taxon>metagenomes</taxon>
        <taxon>ecological metagenomes</taxon>
    </lineage>
</organism>
<evidence type="ECO:0008006" key="5">
    <source>
        <dbReference type="Google" id="ProtNLM"/>
    </source>
</evidence>
<dbReference type="PANTHER" id="PTHR39190:SF1">
    <property type="entry name" value="FLAGELLAR ASSEMBLY FACTOR FLIW"/>
    <property type="match status" value="1"/>
</dbReference>
<dbReference type="GO" id="GO:0044780">
    <property type="term" value="P:bacterial-type flagellum assembly"/>
    <property type="evidence" value="ECO:0007669"/>
    <property type="project" value="InterPro"/>
</dbReference>
<dbReference type="PANTHER" id="PTHR39190">
    <property type="entry name" value="FLAGELLAR ASSEMBLY FACTOR FLIW"/>
    <property type="match status" value="1"/>
</dbReference>
<dbReference type="HAMAP" id="MF_01185">
    <property type="entry name" value="FliW"/>
    <property type="match status" value="1"/>
</dbReference>
<evidence type="ECO:0000256" key="1">
    <source>
        <dbReference type="ARBA" id="ARBA00022490"/>
    </source>
</evidence>
<proteinExistence type="inferred from homology"/>
<evidence type="ECO:0000313" key="4">
    <source>
        <dbReference type="EMBL" id="SVB19171.1"/>
    </source>
</evidence>